<dbReference type="Gene3D" id="2.60.120.200">
    <property type="match status" value="1"/>
</dbReference>
<evidence type="ECO:0008006" key="6">
    <source>
        <dbReference type="Google" id="ProtNLM"/>
    </source>
</evidence>
<evidence type="ECO:0000259" key="3">
    <source>
        <dbReference type="Pfam" id="PF07635"/>
    </source>
</evidence>
<dbReference type="SUPFAM" id="SSF49899">
    <property type="entry name" value="Concanavalin A-like lectins/glucanases"/>
    <property type="match status" value="1"/>
</dbReference>
<dbReference type="GO" id="GO:0004553">
    <property type="term" value="F:hydrolase activity, hydrolyzing O-glycosyl compounds"/>
    <property type="evidence" value="ECO:0007669"/>
    <property type="project" value="UniProtKB-ARBA"/>
</dbReference>
<dbReference type="Proteomes" id="UP000680038">
    <property type="component" value="Unassembled WGS sequence"/>
</dbReference>
<organism evidence="4 5">
    <name type="scientific">Dyadobacter helix</name>
    <dbReference type="NCBI Taxonomy" id="2822344"/>
    <lineage>
        <taxon>Bacteria</taxon>
        <taxon>Pseudomonadati</taxon>
        <taxon>Bacteroidota</taxon>
        <taxon>Cytophagia</taxon>
        <taxon>Cytophagales</taxon>
        <taxon>Spirosomataceae</taxon>
        <taxon>Dyadobacter</taxon>
    </lineage>
</organism>
<dbReference type="InterPro" id="IPR022655">
    <property type="entry name" value="DUF1553"/>
</dbReference>
<accession>A0A916N4H0</accession>
<dbReference type="InterPro" id="IPR011444">
    <property type="entry name" value="DUF1549"/>
</dbReference>
<dbReference type="EMBL" id="CAJRAF010000002">
    <property type="protein sequence ID" value="CAG5000499.1"/>
    <property type="molecule type" value="Genomic_DNA"/>
</dbReference>
<feature type="domain" description="DUF1549" evidence="1">
    <location>
        <begin position="168"/>
        <end position="372"/>
    </location>
</feature>
<dbReference type="Pfam" id="PF07635">
    <property type="entry name" value="PSCyt1"/>
    <property type="match status" value="1"/>
</dbReference>
<gene>
    <name evidence="4" type="ORF">DYBT9275_02476</name>
</gene>
<dbReference type="GO" id="GO:0009055">
    <property type="term" value="F:electron transfer activity"/>
    <property type="evidence" value="ECO:0007669"/>
    <property type="project" value="InterPro"/>
</dbReference>
<dbReference type="Pfam" id="PF07587">
    <property type="entry name" value="PSD1"/>
    <property type="match status" value="1"/>
</dbReference>
<dbReference type="InterPro" id="IPR013320">
    <property type="entry name" value="ConA-like_dom_sf"/>
</dbReference>
<comment type="caution">
    <text evidence="4">The sequence shown here is derived from an EMBL/GenBank/DDBJ whole genome shotgun (WGS) entry which is preliminary data.</text>
</comment>
<proteinExistence type="predicted"/>
<dbReference type="RefSeq" id="WP_229252750.1">
    <property type="nucleotide sequence ID" value="NZ_CAJRAF010000002.1"/>
</dbReference>
<feature type="domain" description="Cytochrome C Planctomycete-type" evidence="3">
    <location>
        <begin position="56"/>
        <end position="115"/>
    </location>
</feature>
<dbReference type="Pfam" id="PF07583">
    <property type="entry name" value="PSCyt2"/>
    <property type="match status" value="1"/>
</dbReference>
<dbReference type="GO" id="GO:0005975">
    <property type="term" value="P:carbohydrate metabolic process"/>
    <property type="evidence" value="ECO:0007669"/>
    <property type="project" value="UniProtKB-ARBA"/>
</dbReference>
<dbReference type="Pfam" id="PF13385">
    <property type="entry name" value="Laminin_G_3"/>
    <property type="match status" value="1"/>
</dbReference>
<name>A0A916N4H0_9BACT</name>
<dbReference type="GO" id="GO:0020037">
    <property type="term" value="F:heme binding"/>
    <property type="evidence" value="ECO:0007669"/>
    <property type="project" value="InterPro"/>
</dbReference>
<reference evidence="4" key="1">
    <citation type="submission" date="2021-04" db="EMBL/GenBank/DDBJ databases">
        <authorList>
            <person name="Rodrigo-Torres L."/>
            <person name="Arahal R. D."/>
            <person name="Lucena T."/>
        </authorList>
    </citation>
    <scope>NUCLEOTIDE SEQUENCE</scope>
    <source>
        <strain evidence="4">CECT 9275</strain>
    </source>
</reference>
<dbReference type="PANTHER" id="PTHR35889">
    <property type="entry name" value="CYCLOINULO-OLIGOSACCHARIDE FRUCTANOTRANSFERASE-RELATED"/>
    <property type="match status" value="1"/>
</dbReference>
<dbReference type="InterPro" id="IPR011429">
    <property type="entry name" value="Cyt_c_Planctomycete-type"/>
</dbReference>
<dbReference type="PANTHER" id="PTHR35889:SF3">
    <property type="entry name" value="F-BOX DOMAIN-CONTAINING PROTEIN"/>
    <property type="match status" value="1"/>
</dbReference>
<dbReference type="AlphaFoldDB" id="A0A916N4H0"/>
<evidence type="ECO:0000313" key="5">
    <source>
        <dbReference type="Proteomes" id="UP000680038"/>
    </source>
</evidence>
<evidence type="ECO:0000313" key="4">
    <source>
        <dbReference type="EMBL" id="CAG5000499.1"/>
    </source>
</evidence>
<dbReference type="SUPFAM" id="SSF46626">
    <property type="entry name" value="Cytochrome c"/>
    <property type="match status" value="1"/>
</dbReference>
<keyword evidence="5" id="KW-1185">Reference proteome</keyword>
<evidence type="ECO:0000259" key="1">
    <source>
        <dbReference type="Pfam" id="PF07583"/>
    </source>
</evidence>
<sequence length="1085" mass="123745">MLNGLIKISMLVFTGCCFLSCNDRLDLPEDVAAEMAKLIQPIDYTYDVKPILSDRCFACHGPDANQQKAGLRLDVAKVAYEKVGENGLKAVVPGKTGKSELAHRILSEDPEVMMPTPSSHLTLNTREKAILIKWIEEGAEYKPHWAFTKVKKTVAPRVKDEKWVRNDIDRFILAKLEDKGMKPSPEADKTTLLRRVYMDLNGLPPTPEQVQTFLADKSPNAYEKVVDQLLASPRYGEHMAVSWLDAARYADTHGYQDDGPRTAWPFRDWVINAFNKNLSYDKFITYQLAGDMLPNPTREQLVATAFNRMHQQSQEGGIIPEEYRTAYVADRVDTFGKTFLGITVECARCHDHKYDPVSHKDYYSLYAFFNNNNENGQIPYNGEASPTLTLPTPEAEAKLNDIHAYLVKKKNTLNKARLSESGFRNWLSVVEKQPEKALVPEKKDLLGHFTFDEPQGTEFQNLADPKHKARAGGDDSLSNAASRNGRLGKARYIFGENAIGFGDNFAFFERNQPFSISIWLNLHDPSVNGSLIHKSNGVFNGYRGWNVFRLPDGRIKLTISHVWPENAIEIQTLEKFPMNKWTQLGFSYDGLSKAQGLKLYINGKQARVTVHNDNLNQSILYGKNKTNWYVDNLNIGRLSDQRTKNFEVDEFRIYTRALSQLEMLSLYSQNNELLAILKMPAAHRNAQQQSALKEYYINNFDETYRKELTASLALIGEETELLNKQIDVMIMKERKFPRKTYILNRGAYDAPGKEVTADTPDEFFKIPREFPKNRLGLARWLLHEDHPLFTRVTVNRFWLSFFGKGLVVSSDDFGNQGELPTHPQLLDWLSATFRETGWDVKAIQKLIVTSATYRQSSKASRQLLEQDGENRLYARGPSYRMSAEQIRDNALAASSLLSDRIGGKSSYPYQPNGIWEALATRNDIHYMQQHGDSIYRRSLYTVWKRSAPPPMMLNFDASERHFCVTKRQKTSTPLQALVVMNDPQFVEASRVLAQQMIKHGKSLEQKITYGFTALTSRPPSTKELEILKDLYQEEYRDFSKNPKRVKAILATGEYPVDKLLNPVELAASTIVASTVMNFDEFVIKR</sequence>
<dbReference type="InterPro" id="IPR036909">
    <property type="entry name" value="Cyt_c-like_dom_sf"/>
</dbReference>
<protein>
    <recommendedName>
        <fullName evidence="6">DUF1553 domain-containing protein</fullName>
    </recommendedName>
</protein>
<evidence type="ECO:0000259" key="2">
    <source>
        <dbReference type="Pfam" id="PF07587"/>
    </source>
</evidence>
<feature type="domain" description="DUF1553" evidence="2">
    <location>
        <begin position="773"/>
        <end position="1030"/>
    </location>
</feature>